<keyword evidence="2" id="KW-1185">Reference proteome</keyword>
<accession>A0ABU6MC59</accession>
<evidence type="ECO:0000313" key="2">
    <source>
        <dbReference type="Proteomes" id="UP001341444"/>
    </source>
</evidence>
<comment type="caution">
    <text evidence="1">The sequence shown here is derived from an EMBL/GenBank/DDBJ whole genome shotgun (WGS) entry which is preliminary data.</text>
</comment>
<name>A0ABU6MC59_9BACI</name>
<evidence type="ECO:0000313" key="1">
    <source>
        <dbReference type="EMBL" id="MED1202253.1"/>
    </source>
</evidence>
<proteinExistence type="predicted"/>
<organism evidence="1 2">
    <name type="scientific">Heyndrickxia acidicola</name>
    <dbReference type="NCBI Taxonomy" id="209389"/>
    <lineage>
        <taxon>Bacteria</taxon>
        <taxon>Bacillati</taxon>
        <taxon>Bacillota</taxon>
        <taxon>Bacilli</taxon>
        <taxon>Bacillales</taxon>
        <taxon>Bacillaceae</taxon>
        <taxon>Heyndrickxia</taxon>
    </lineage>
</organism>
<dbReference type="Proteomes" id="UP001341444">
    <property type="component" value="Unassembled WGS sequence"/>
</dbReference>
<dbReference type="RefSeq" id="WP_066266769.1">
    <property type="nucleotide sequence ID" value="NZ_JARMAB010000005.1"/>
</dbReference>
<dbReference type="EMBL" id="JARMAB010000005">
    <property type="protein sequence ID" value="MED1202253.1"/>
    <property type="molecule type" value="Genomic_DNA"/>
</dbReference>
<sequence>MVIKDDLPYLAVPFIKEGYIPIPLHAIFIDHEIYRQRYCLRFKVYGIDAEYITDMLLRSSKDALLEYSLPVFIDKYGDGRLEIELELLKSLPLSNYSLFLRYRTYRKINIRMLSGSPLIYPYQSRDIQFYTTSYSNLGIQLKAIESV</sequence>
<reference evidence="1 2" key="1">
    <citation type="submission" date="2023-03" db="EMBL/GenBank/DDBJ databases">
        <title>Bacillus Genome Sequencing.</title>
        <authorList>
            <person name="Dunlap C."/>
        </authorList>
    </citation>
    <scope>NUCLEOTIDE SEQUENCE [LARGE SCALE GENOMIC DNA]</scope>
    <source>
        <strain evidence="1 2">B-23453</strain>
    </source>
</reference>
<gene>
    <name evidence="1" type="ORF">P4T90_04000</name>
</gene>
<protein>
    <submittedName>
        <fullName evidence="1">Uncharacterized protein</fullName>
    </submittedName>
</protein>